<gene>
    <name evidence="3" type="ORF">ACFHYQ_21985</name>
</gene>
<accession>A0ABV6U9X0</accession>
<keyword evidence="1" id="KW-0472">Membrane</keyword>
<organism evidence="3 4">
    <name type="scientific">Sphaerimonospora cavernae</name>
    <dbReference type="NCBI Taxonomy" id="1740611"/>
    <lineage>
        <taxon>Bacteria</taxon>
        <taxon>Bacillati</taxon>
        <taxon>Actinomycetota</taxon>
        <taxon>Actinomycetes</taxon>
        <taxon>Streptosporangiales</taxon>
        <taxon>Streptosporangiaceae</taxon>
        <taxon>Sphaerimonospora</taxon>
    </lineage>
</organism>
<dbReference type="Proteomes" id="UP001589870">
    <property type="component" value="Unassembled WGS sequence"/>
</dbReference>
<evidence type="ECO:0000256" key="1">
    <source>
        <dbReference type="SAM" id="Phobius"/>
    </source>
</evidence>
<proteinExistence type="predicted"/>
<protein>
    <submittedName>
        <fullName evidence="3">DUF5941 domain-containing protein</fullName>
    </submittedName>
</protein>
<evidence type="ECO:0000313" key="4">
    <source>
        <dbReference type="Proteomes" id="UP001589870"/>
    </source>
</evidence>
<evidence type="ECO:0000259" key="2">
    <source>
        <dbReference type="Pfam" id="PF19365"/>
    </source>
</evidence>
<reference evidence="3 4" key="1">
    <citation type="submission" date="2024-09" db="EMBL/GenBank/DDBJ databases">
        <authorList>
            <person name="Sun Q."/>
            <person name="Mori K."/>
        </authorList>
    </citation>
    <scope>NUCLEOTIDE SEQUENCE [LARGE SCALE GENOMIC DNA]</scope>
    <source>
        <strain evidence="3 4">TBRC 1851</strain>
    </source>
</reference>
<keyword evidence="4" id="KW-1185">Reference proteome</keyword>
<sequence length="214" mass="21931">MSMASADTTAAPRGTVVAYRDDGPLARAMALLISGQLPPLPPVIAGAFVTGALLLAGATGRDDLAMFAPAVLLLLAGSGGAHAHDGRLDWLVPPILRLTEYGFITAVGFGRSISPVLIFALLGALAFHHYDVVYRVRQHVCPPPWLAAVGLGWDGRLLIVAVAGLFDTVTMAFVLLAGYLWGVFGWESVTCWGATPGGGAAASGGGTAVPGAQE</sequence>
<keyword evidence="1" id="KW-1133">Transmembrane helix</keyword>
<feature type="transmembrane region" description="Helical" evidence="1">
    <location>
        <begin position="64"/>
        <end position="83"/>
    </location>
</feature>
<feature type="transmembrane region" description="Helical" evidence="1">
    <location>
        <begin position="39"/>
        <end position="57"/>
    </location>
</feature>
<evidence type="ECO:0000313" key="3">
    <source>
        <dbReference type="EMBL" id="MFC0864968.1"/>
    </source>
</evidence>
<dbReference type="Pfam" id="PF19365">
    <property type="entry name" value="DUF5941"/>
    <property type="match status" value="1"/>
</dbReference>
<dbReference type="RefSeq" id="WP_394303004.1">
    <property type="nucleotide sequence ID" value="NZ_JBHMQT010000044.1"/>
</dbReference>
<comment type="caution">
    <text evidence="3">The sequence shown here is derived from an EMBL/GenBank/DDBJ whole genome shotgun (WGS) entry which is preliminary data.</text>
</comment>
<feature type="transmembrane region" description="Helical" evidence="1">
    <location>
        <begin position="103"/>
        <end position="127"/>
    </location>
</feature>
<name>A0ABV6U9X0_9ACTN</name>
<dbReference type="InterPro" id="IPR045985">
    <property type="entry name" value="DUF5941"/>
</dbReference>
<dbReference type="EMBL" id="JBHMQT010000044">
    <property type="protein sequence ID" value="MFC0864968.1"/>
    <property type="molecule type" value="Genomic_DNA"/>
</dbReference>
<feature type="domain" description="DUF5941" evidence="2">
    <location>
        <begin position="18"/>
        <end position="195"/>
    </location>
</feature>
<feature type="transmembrane region" description="Helical" evidence="1">
    <location>
        <begin position="157"/>
        <end position="181"/>
    </location>
</feature>
<keyword evidence="1" id="KW-0812">Transmembrane</keyword>